<dbReference type="KEGG" id="tva:5468725"/>
<dbReference type="EMBL" id="DS113180">
    <property type="protein sequence ID" value="EAY23165.1"/>
    <property type="molecule type" value="Genomic_DNA"/>
</dbReference>
<dbReference type="VEuPathDB" id="TrichDB:TVAG_184030"/>
<feature type="compositionally biased region" description="Basic residues" evidence="1">
    <location>
        <begin position="148"/>
        <end position="159"/>
    </location>
</feature>
<proteinExistence type="predicted"/>
<feature type="compositionally biased region" description="Basic and acidic residues" evidence="1">
    <location>
        <begin position="44"/>
        <end position="54"/>
    </location>
</feature>
<evidence type="ECO:0000313" key="3">
    <source>
        <dbReference type="Proteomes" id="UP000001542"/>
    </source>
</evidence>
<evidence type="ECO:0000313" key="2">
    <source>
        <dbReference type="EMBL" id="EAY23165.1"/>
    </source>
</evidence>
<evidence type="ECO:0000256" key="1">
    <source>
        <dbReference type="SAM" id="MobiDB-lite"/>
    </source>
</evidence>
<sequence>MDDSLFGPWKLDPPINKWHEFKIGKLDAWYQVSANSLQPATSDKSSDKLSERSLSDTQNSLIPRLSKKTKSNQSIQEPVENSPEKFAPKPQPRFGIRDKWDEPRSFELFISAPQYSLLGWPTSFSSIDEAIGSSKELVSPKQPSGRPQKQRKSGIPTKR</sequence>
<keyword evidence="3" id="KW-1185">Reference proteome</keyword>
<dbReference type="AlphaFoldDB" id="A2D9D9"/>
<dbReference type="VEuPathDB" id="TrichDB:TVAGG3_0479450"/>
<accession>A2D9D9</accession>
<dbReference type="RefSeq" id="XP_001584151.1">
    <property type="nucleotide sequence ID" value="XM_001584101.1"/>
</dbReference>
<organism evidence="2 3">
    <name type="scientific">Trichomonas vaginalis (strain ATCC PRA-98 / G3)</name>
    <dbReference type="NCBI Taxonomy" id="412133"/>
    <lineage>
        <taxon>Eukaryota</taxon>
        <taxon>Metamonada</taxon>
        <taxon>Parabasalia</taxon>
        <taxon>Trichomonadida</taxon>
        <taxon>Trichomonadidae</taxon>
        <taxon>Trichomonas</taxon>
    </lineage>
</organism>
<reference evidence="2" key="1">
    <citation type="submission" date="2006-10" db="EMBL/GenBank/DDBJ databases">
        <authorList>
            <person name="Amadeo P."/>
            <person name="Zhao Q."/>
            <person name="Wortman J."/>
            <person name="Fraser-Liggett C."/>
            <person name="Carlton J."/>
        </authorList>
    </citation>
    <scope>NUCLEOTIDE SEQUENCE</scope>
    <source>
        <strain evidence="2">G3</strain>
    </source>
</reference>
<feature type="region of interest" description="Disordered" evidence="1">
    <location>
        <begin position="133"/>
        <end position="159"/>
    </location>
</feature>
<gene>
    <name evidence="2" type="ORF">TVAG_184030</name>
</gene>
<dbReference type="InParanoid" id="A2D9D9"/>
<dbReference type="Proteomes" id="UP000001542">
    <property type="component" value="Unassembled WGS sequence"/>
</dbReference>
<reference evidence="2" key="2">
    <citation type="journal article" date="2007" name="Science">
        <title>Draft genome sequence of the sexually transmitted pathogen Trichomonas vaginalis.</title>
        <authorList>
            <person name="Carlton J.M."/>
            <person name="Hirt R.P."/>
            <person name="Silva J.C."/>
            <person name="Delcher A.L."/>
            <person name="Schatz M."/>
            <person name="Zhao Q."/>
            <person name="Wortman J.R."/>
            <person name="Bidwell S.L."/>
            <person name="Alsmark U.C.M."/>
            <person name="Besteiro S."/>
            <person name="Sicheritz-Ponten T."/>
            <person name="Noel C.J."/>
            <person name="Dacks J.B."/>
            <person name="Foster P.G."/>
            <person name="Simillion C."/>
            <person name="Van de Peer Y."/>
            <person name="Miranda-Saavedra D."/>
            <person name="Barton G.J."/>
            <person name="Westrop G.D."/>
            <person name="Mueller S."/>
            <person name="Dessi D."/>
            <person name="Fiori P.L."/>
            <person name="Ren Q."/>
            <person name="Paulsen I."/>
            <person name="Zhang H."/>
            <person name="Bastida-Corcuera F.D."/>
            <person name="Simoes-Barbosa A."/>
            <person name="Brown M.T."/>
            <person name="Hayes R.D."/>
            <person name="Mukherjee M."/>
            <person name="Okumura C.Y."/>
            <person name="Schneider R."/>
            <person name="Smith A.J."/>
            <person name="Vanacova S."/>
            <person name="Villalvazo M."/>
            <person name="Haas B.J."/>
            <person name="Pertea M."/>
            <person name="Feldblyum T.V."/>
            <person name="Utterback T.R."/>
            <person name="Shu C.L."/>
            <person name="Osoegawa K."/>
            <person name="de Jong P.J."/>
            <person name="Hrdy I."/>
            <person name="Horvathova L."/>
            <person name="Zubacova Z."/>
            <person name="Dolezal P."/>
            <person name="Malik S.B."/>
            <person name="Logsdon J.M. Jr."/>
            <person name="Henze K."/>
            <person name="Gupta A."/>
            <person name="Wang C.C."/>
            <person name="Dunne R.L."/>
            <person name="Upcroft J.A."/>
            <person name="Upcroft P."/>
            <person name="White O."/>
            <person name="Salzberg S.L."/>
            <person name="Tang P."/>
            <person name="Chiu C.-H."/>
            <person name="Lee Y.-S."/>
            <person name="Embley T.M."/>
            <person name="Coombs G.H."/>
            <person name="Mottram J.C."/>
            <person name="Tachezy J."/>
            <person name="Fraser-Liggett C.M."/>
            <person name="Johnson P.J."/>
        </authorList>
    </citation>
    <scope>NUCLEOTIDE SEQUENCE [LARGE SCALE GENOMIC DNA]</scope>
    <source>
        <strain evidence="2">G3</strain>
    </source>
</reference>
<protein>
    <submittedName>
        <fullName evidence="2">Uncharacterized protein</fullName>
    </submittedName>
</protein>
<name>A2D9D9_TRIV3</name>
<feature type="region of interest" description="Disordered" evidence="1">
    <location>
        <begin position="37"/>
        <end position="98"/>
    </location>
</feature>